<dbReference type="EMBL" id="JAJUOL010001130">
    <property type="protein sequence ID" value="MCH3853622.1"/>
    <property type="molecule type" value="Genomic_DNA"/>
</dbReference>
<proteinExistence type="predicted"/>
<reference evidence="1" key="1">
    <citation type="submission" date="2021-12" db="EMBL/GenBank/DDBJ databases">
        <title>Prevalence of phenicol resistance gene fexA in Campylobacter isolated from poultry supply chain.</title>
        <authorList>
            <person name="Tang B."/>
            <person name="Zheng X."/>
            <person name="Lin J."/>
            <person name="Lin R."/>
            <person name="Yang H."/>
            <person name="Shen Z."/>
            <person name="Xia F."/>
        </authorList>
    </citation>
    <scope>NUCLEOTIDE SEQUENCE</scope>
    <source>
        <strain evidence="1">CJHN2011004</strain>
    </source>
</reference>
<sequence>MIYCDHCVMPNTRPGINFTKDKEGKNICSACINHKNKENIDYKARFKELEVLCDKYRRMNGKFEYDCAIAVSGGKDSHFQVHI</sequence>
<accession>A0AAW5EHS1</accession>
<dbReference type="Proteomes" id="UP001199644">
    <property type="component" value="Unassembled WGS sequence"/>
</dbReference>
<evidence type="ECO:0000313" key="1">
    <source>
        <dbReference type="EMBL" id="MCH3853622.1"/>
    </source>
</evidence>
<feature type="non-terminal residue" evidence="1">
    <location>
        <position position="83"/>
    </location>
</feature>
<evidence type="ECO:0000313" key="2">
    <source>
        <dbReference type="Proteomes" id="UP001199644"/>
    </source>
</evidence>
<name>A0AAW5EHS1_CAMJU</name>
<dbReference type="AlphaFoldDB" id="A0AAW5EHS1"/>
<comment type="caution">
    <text evidence="1">The sequence shown here is derived from an EMBL/GenBank/DDBJ whole genome shotgun (WGS) entry which is preliminary data.</text>
</comment>
<protein>
    <submittedName>
        <fullName evidence="1">N-acetyl sugar amidotransferase</fullName>
    </submittedName>
</protein>
<organism evidence="1 2">
    <name type="scientific">Campylobacter jejuni</name>
    <dbReference type="NCBI Taxonomy" id="197"/>
    <lineage>
        <taxon>Bacteria</taxon>
        <taxon>Pseudomonadati</taxon>
        <taxon>Campylobacterota</taxon>
        <taxon>Epsilonproteobacteria</taxon>
        <taxon>Campylobacterales</taxon>
        <taxon>Campylobacteraceae</taxon>
        <taxon>Campylobacter</taxon>
    </lineage>
</organism>
<gene>
    <name evidence="1" type="ORF">LZC39_16155</name>
</gene>